<gene>
    <name evidence="3" type="ORF">HDF09_001548</name>
</gene>
<dbReference type="InterPro" id="IPR001296">
    <property type="entry name" value="Glyco_trans_1"/>
</dbReference>
<dbReference type="SUPFAM" id="SSF53756">
    <property type="entry name" value="UDP-Glycosyltransferase/glycogen phosphorylase"/>
    <property type="match status" value="1"/>
</dbReference>
<sequence>MIRPLYFEESSNGEESSRDTAHAELPHVLLVLDQFPKTLGGGERIVLKLAGLLPQYGYRVSILTFSAHPDSAGLKSPPCSVYLLPLQRTYDLTAMRGSLDLRRFLKEQRIRIVQTFFESSDIWAGFVTKAMSNAKLIWSRRDMGILRTGKHHAAYRLMAGAPDKVFAVSEQVRRHCIEVDGVDPSRVQTVYNGLDLADWNADPRSAELSGESGGQSIVATVGNIRRVKGHDVFIRAAASVAEKFPNSSFRIAGDVLEPEYFQELQALVSELKLSDRFHFVGGVTNLRDYLSTAEVFVLPSRSEGFSNAIVEAMAAALPVVATNVGGNAEAVQDGVSGIIVPADDPDALASAIVDLLSDTAKAKQMGEAGKRLAAEKFTTEAMMGQITSVYASLLRGE</sequence>
<dbReference type="Pfam" id="PF13439">
    <property type="entry name" value="Glyco_transf_4"/>
    <property type="match status" value="1"/>
</dbReference>
<dbReference type="AlphaFoldDB" id="A0A7W8IGQ0"/>
<dbReference type="GO" id="GO:0016757">
    <property type="term" value="F:glycosyltransferase activity"/>
    <property type="evidence" value="ECO:0007669"/>
    <property type="project" value="InterPro"/>
</dbReference>
<evidence type="ECO:0000259" key="2">
    <source>
        <dbReference type="Pfam" id="PF13439"/>
    </source>
</evidence>
<name>A0A7W8IGQ0_9BACT</name>
<dbReference type="Pfam" id="PF00534">
    <property type="entry name" value="Glycos_transf_1"/>
    <property type="match status" value="1"/>
</dbReference>
<dbReference type="Gene3D" id="3.40.50.2000">
    <property type="entry name" value="Glycogen Phosphorylase B"/>
    <property type="match status" value="2"/>
</dbReference>
<dbReference type="CDD" id="cd03801">
    <property type="entry name" value="GT4_PimA-like"/>
    <property type="match status" value="1"/>
</dbReference>
<dbReference type="Proteomes" id="UP000568106">
    <property type="component" value="Unassembled WGS sequence"/>
</dbReference>
<evidence type="ECO:0000259" key="1">
    <source>
        <dbReference type="Pfam" id="PF00534"/>
    </source>
</evidence>
<organism evidence="3 4">
    <name type="scientific">Tunturiibacter empetritectus</name>
    <dbReference type="NCBI Taxonomy" id="3069691"/>
    <lineage>
        <taxon>Bacteria</taxon>
        <taxon>Pseudomonadati</taxon>
        <taxon>Acidobacteriota</taxon>
        <taxon>Terriglobia</taxon>
        <taxon>Terriglobales</taxon>
        <taxon>Acidobacteriaceae</taxon>
        <taxon>Tunturiibacter</taxon>
    </lineage>
</organism>
<dbReference type="InterPro" id="IPR028098">
    <property type="entry name" value="Glyco_trans_4-like_N"/>
</dbReference>
<dbReference type="PANTHER" id="PTHR12526">
    <property type="entry name" value="GLYCOSYLTRANSFERASE"/>
    <property type="match status" value="1"/>
</dbReference>
<evidence type="ECO:0000313" key="4">
    <source>
        <dbReference type="Proteomes" id="UP000568106"/>
    </source>
</evidence>
<keyword evidence="4" id="KW-1185">Reference proteome</keyword>
<feature type="domain" description="Glycosyltransferase subfamily 4-like N-terminal" evidence="2">
    <location>
        <begin position="40"/>
        <end position="197"/>
    </location>
</feature>
<reference evidence="3" key="1">
    <citation type="submission" date="2020-08" db="EMBL/GenBank/DDBJ databases">
        <title>Genomic Encyclopedia of Type Strains, Phase IV (KMG-V): Genome sequencing to study the core and pangenomes of soil and plant-associated prokaryotes.</title>
        <authorList>
            <person name="Whitman W."/>
        </authorList>
    </citation>
    <scope>NUCLEOTIDE SEQUENCE [LARGE SCALE GENOMIC DNA]</scope>
    <source>
        <strain evidence="3">M8UP27</strain>
    </source>
</reference>
<dbReference type="EMBL" id="JACHDY010000002">
    <property type="protein sequence ID" value="MBB5316879.1"/>
    <property type="molecule type" value="Genomic_DNA"/>
</dbReference>
<comment type="caution">
    <text evidence="3">The sequence shown here is derived from an EMBL/GenBank/DDBJ whole genome shotgun (WGS) entry which is preliminary data.</text>
</comment>
<proteinExistence type="predicted"/>
<accession>A0A7W8IGQ0</accession>
<feature type="domain" description="Glycosyl transferase family 1" evidence="1">
    <location>
        <begin position="210"/>
        <end position="371"/>
    </location>
</feature>
<evidence type="ECO:0000313" key="3">
    <source>
        <dbReference type="EMBL" id="MBB5316879.1"/>
    </source>
</evidence>
<protein>
    <submittedName>
        <fullName evidence="3">Glycosyltransferase involved in cell wall biosynthesis</fullName>
    </submittedName>
</protein>
<dbReference type="PANTHER" id="PTHR12526:SF630">
    <property type="entry name" value="GLYCOSYLTRANSFERASE"/>
    <property type="match status" value="1"/>
</dbReference>